<organism evidence="2 3">
    <name type="scientific">Ideonella oryzae</name>
    <dbReference type="NCBI Taxonomy" id="2937441"/>
    <lineage>
        <taxon>Bacteria</taxon>
        <taxon>Pseudomonadati</taxon>
        <taxon>Pseudomonadota</taxon>
        <taxon>Betaproteobacteria</taxon>
        <taxon>Burkholderiales</taxon>
        <taxon>Sphaerotilaceae</taxon>
        <taxon>Ideonella</taxon>
    </lineage>
</organism>
<evidence type="ECO:0000313" key="2">
    <source>
        <dbReference type="EMBL" id="MCO5976801.1"/>
    </source>
</evidence>
<proteinExistence type="predicted"/>
<dbReference type="EMBL" id="JAMXMC010000004">
    <property type="protein sequence ID" value="MCO5976801.1"/>
    <property type="molecule type" value="Genomic_DNA"/>
</dbReference>
<comment type="caution">
    <text evidence="2">The sequence shown here is derived from an EMBL/GenBank/DDBJ whole genome shotgun (WGS) entry which is preliminary data.</text>
</comment>
<reference evidence="2 3" key="1">
    <citation type="submission" date="2022-06" db="EMBL/GenBank/DDBJ databases">
        <title>Ideonella sp. NS12-5 Genome sequencing and assembly.</title>
        <authorList>
            <person name="Jung Y."/>
        </authorList>
    </citation>
    <scope>NUCLEOTIDE SEQUENCE [LARGE SCALE GENOMIC DNA]</scope>
    <source>
        <strain evidence="2 3">NS12-5</strain>
    </source>
</reference>
<dbReference type="Proteomes" id="UP001204851">
    <property type="component" value="Unassembled WGS sequence"/>
</dbReference>
<feature type="compositionally biased region" description="Low complexity" evidence="1">
    <location>
        <begin position="1"/>
        <end position="18"/>
    </location>
</feature>
<protein>
    <submittedName>
        <fullName evidence="2">Uncharacterized protein</fullName>
    </submittedName>
</protein>
<evidence type="ECO:0000256" key="1">
    <source>
        <dbReference type="SAM" id="MobiDB-lite"/>
    </source>
</evidence>
<sequence length="107" mass="11118">MAGNPLGAAAPIPTPGATSRPFHRVPASTRTRRLQGVCLAGDLMLSVYRSRQAGDPTPVSIALQDADGERISRLTVVQARALAQAIDLAAYSAESARKTSSTGEETA</sequence>
<accession>A0ABT1BKR9</accession>
<dbReference type="RefSeq" id="WP_252769268.1">
    <property type="nucleotide sequence ID" value="NZ_JAMXMC010000004.1"/>
</dbReference>
<feature type="region of interest" description="Disordered" evidence="1">
    <location>
        <begin position="1"/>
        <end position="29"/>
    </location>
</feature>
<evidence type="ECO:0000313" key="3">
    <source>
        <dbReference type="Proteomes" id="UP001204851"/>
    </source>
</evidence>
<keyword evidence="3" id="KW-1185">Reference proteome</keyword>
<gene>
    <name evidence="2" type="ORF">M0L44_08780</name>
</gene>
<name>A0ABT1BKR9_9BURK</name>